<dbReference type="GO" id="GO:0005524">
    <property type="term" value="F:ATP binding"/>
    <property type="evidence" value="ECO:0007669"/>
    <property type="project" value="InterPro"/>
</dbReference>
<feature type="non-terminal residue" evidence="3">
    <location>
        <position position="124"/>
    </location>
</feature>
<gene>
    <name evidence="3" type="ORF">S12H4_10281</name>
</gene>
<accession>X1RGK8</accession>
<dbReference type="InterPro" id="IPR003439">
    <property type="entry name" value="ABC_transporter-like_ATP-bd"/>
</dbReference>
<dbReference type="Gene3D" id="3.40.50.300">
    <property type="entry name" value="P-loop containing nucleotide triphosphate hydrolases"/>
    <property type="match status" value="1"/>
</dbReference>
<dbReference type="SUPFAM" id="SSF52540">
    <property type="entry name" value="P-loop containing nucleoside triphosphate hydrolases"/>
    <property type="match status" value="1"/>
</dbReference>
<dbReference type="EMBL" id="BARW01004361">
    <property type="protein sequence ID" value="GAI62285.1"/>
    <property type="molecule type" value="Genomic_DNA"/>
</dbReference>
<sequence>MIRISNLSADIGGFSLKNVSLDIGDREFCVILGPTGAGKTILLECVAGLHRIKQGEIWVNGINAANLTPEDRNIGYVPQDYVLFPFLNVLDNITFGLRQAKYSKVDREGKAKALASLMGISHLL</sequence>
<protein>
    <recommendedName>
        <fullName evidence="2">ABC transporter domain-containing protein</fullName>
    </recommendedName>
</protein>
<dbReference type="InterPro" id="IPR027417">
    <property type="entry name" value="P-loop_NTPase"/>
</dbReference>
<feature type="domain" description="ABC transporter" evidence="2">
    <location>
        <begin position="16"/>
        <end position="122"/>
    </location>
</feature>
<dbReference type="InterPro" id="IPR050093">
    <property type="entry name" value="ABC_SmlMolc_Importer"/>
</dbReference>
<dbReference type="AlphaFoldDB" id="X1RGK8"/>
<dbReference type="Pfam" id="PF00005">
    <property type="entry name" value="ABC_tran"/>
    <property type="match status" value="1"/>
</dbReference>
<evidence type="ECO:0000256" key="1">
    <source>
        <dbReference type="ARBA" id="ARBA00022448"/>
    </source>
</evidence>
<comment type="caution">
    <text evidence="3">The sequence shown here is derived from an EMBL/GenBank/DDBJ whole genome shotgun (WGS) entry which is preliminary data.</text>
</comment>
<dbReference type="PANTHER" id="PTHR42781:SF4">
    <property type="entry name" value="SPERMIDINE_PUTRESCINE IMPORT ATP-BINDING PROTEIN POTA"/>
    <property type="match status" value="1"/>
</dbReference>
<dbReference type="GO" id="GO:0016887">
    <property type="term" value="F:ATP hydrolysis activity"/>
    <property type="evidence" value="ECO:0007669"/>
    <property type="project" value="InterPro"/>
</dbReference>
<evidence type="ECO:0000313" key="3">
    <source>
        <dbReference type="EMBL" id="GAI62285.1"/>
    </source>
</evidence>
<reference evidence="3" key="1">
    <citation type="journal article" date="2014" name="Front. Microbiol.">
        <title>High frequency of phylogenetically diverse reductive dehalogenase-homologous genes in deep subseafloor sedimentary metagenomes.</title>
        <authorList>
            <person name="Kawai M."/>
            <person name="Futagami T."/>
            <person name="Toyoda A."/>
            <person name="Takaki Y."/>
            <person name="Nishi S."/>
            <person name="Hori S."/>
            <person name="Arai W."/>
            <person name="Tsubouchi T."/>
            <person name="Morono Y."/>
            <person name="Uchiyama I."/>
            <person name="Ito T."/>
            <person name="Fujiyama A."/>
            <person name="Inagaki F."/>
            <person name="Takami H."/>
        </authorList>
    </citation>
    <scope>NUCLEOTIDE SEQUENCE</scope>
    <source>
        <strain evidence="3">Expedition CK06-06</strain>
    </source>
</reference>
<keyword evidence="1" id="KW-0813">Transport</keyword>
<evidence type="ECO:0000259" key="2">
    <source>
        <dbReference type="Pfam" id="PF00005"/>
    </source>
</evidence>
<name>X1RGK8_9ZZZZ</name>
<organism evidence="3">
    <name type="scientific">marine sediment metagenome</name>
    <dbReference type="NCBI Taxonomy" id="412755"/>
    <lineage>
        <taxon>unclassified sequences</taxon>
        <taxon>metagenomes</taxon>
        <taxon>ecological metagenomes</taxon>
    </lineage>
</organism>
<dbReference type="PANTHER" id="PTHR42781">
    <property type="entry name" value="SPERMIDINE/PUTRESCINE IMPORT ATP-BINDING PROTEIN POTA"/>
    <property type="match status" value="1"/>
</dbReference>
<proteinExistence type="predicted"/>